<accession>A0A8T8SPA7</accession>
<dbReference type="Proteomes" id="UP000077521">
    <property type="component" value="Unassembled WGS sequence"/>
</dbReference>
<keyword evidence="3" id="KW-1185">Reference proteome</keyword>
<gene>
    <name evidence="2" type="ORF">A4X13_0g6186</name>
</gene>
<dbReference type="EMBL" id="LWDF02000558">
    <property type="protein sequence ID" value="KAE8244893.1"/>
    <property type="molecule type" value="Genomic_DNA"/>
</dbReference>
<comment type="caution">
    <text evidence="2">The sequence shown here is derived from an EMBL/GenBank/DDBJ whole genome shotgun (WGS) entry which is preliminary data.</text>
</comment>
<feature type="chain" id="PRO_5035868081" description="Extracellular membrane protein CFEM domain-containing protein" evidence="1">
    <location>
        <begin position="23"/>
        <end position="76"/>
    </location>
</feature>
<organism evidence="2 3">
    <name type="scientific">Tilletia indica</name>
    <dbReference type="NCBI Taxonomy" id="43049"/>
    <lineage>
        <taxon>Eukaryota</taxon>
        <taxon>Fungi</taxon>
        <taxon>Dikarya</taxon>
        <taxon>Basidiomycota</taxon>
        <taxon>Ustilaginomycotina</taxon>
        <taxon>Exobasidiomycetes</taxon>
        <taxon>Tilletiales</taxon>
        <taxon>Tilletiaceae</taxon>
        <taxon>Tilletia</taxon>
    </lineage>
</organism>
<reference evidence="2" key="1">
    <citation type="submission" date="2016-04" db="EMBL/GenBank/DDBJ databases">
        <authorList>
            <person name="Nguyen H.D."/>
            <person name="Samba Siva P."/>
            <person name="Cullis J."/>
            <person name="Levesque C.A."/>
            <person name="Hambleton S."/>
        </authorList>
    </citation>
    <scope>NUCLEOTIDE SEQUENCE</scope>
    <source>
        <strain evidence="2">DAOMC 236416</strain>
    </source>
</reference>
<reference evidence="2" key="2">
    <citation type="journal article" date="2019" name="IMA Fungus">
        <title>Genome sequencing and comparison of five Tilletia species to identify candidate genes for the detection of regulated species infecting wheat.</title>
        <authorList>
            <person name="Nguyen H.D.T."/>
            <person name="Sultana T."/>
            <person name="Kesanakurti P."/>
            <person name="Hambleton S."/>
        </authorList>
    </citation>
    <scope>NUCLEOTIDE SEQUENCE</scope>
    <source>
        <strain evidence="2">DAOMC 236416</strain>
    </source>
</reference>
<keyword evidence="1" id="KW-0732">Signal</keyword>
<sequence length="76" mass="8286">MKAFTPILLLAFTLSFAMTVNSVPVGEKFNPACSKSCREEARAARSRCEHDCSLDTGSCQCDKVFSDTLRSCELGC</sequence>
<feature type="signal peptide" evidence="1">
    <location>
        <begin position="1"/>
        <end position="22"/>
    </location>
</feature>
<dbReference type="AlphaFoldDB" id="A0A8T8SPA7"/>
<evidence type="ECO:0000313" key="2">
    <source>
        <dbReference type="EMBL" id="KAE8244893.1"/>
    </source>
</evidence>
<evidence type="ECO:0000313" key="3">
    <source>
        <dbReference type="Proteomes" id="UP000077521"/>
    </source>
</evidence>
<protein>
    <recommendedName>
        <fullName evidence="4">Extracellular membrane protein CFEM domain-containing protein</fullName>
    </recommendedName>
</protein>
<proteinExistence type="predicted"/>
<evidence type="ECO:0008006" key="4">
    <source>
        <dbReference type="Google" id="ProtNLM"/>
    </source>
</evidence>
<name>A0A8T8SPA7_9BASI</name>
<evidence type="ECO:0000256" key="1">
    <source>
        <dbReference type="SAM" id="SignalP"/>
    </source>
</evidence>